<evidence type="ECO:0000313" key="3">
    <source>
        <dbReference type="Proteomes" id="UP000054740"/>
    </source>
</evidence>
<dbReference type="RefSeq" id="WP_053567919.1">
    <property type="nucleotide sequence ID" value="NZ_FCNY02000002.1"/>
</dbReference>
<accession>A0A158FL23</accession>
<keyword evidence="3" id="KW-1185">Reference proteome</keyword>
<reference evidence="3" key="1">
    <citation type="submission" date="2016-01" db="EMBL/GenBank/DDBJ databases">
        <authorList>
            <person name="Peeters C."/>
        </authorList>
    </citation>
    <scope>NUCLEOTIDE SEQUENCE [LARGE SCALE GENOMIC DNA]</scope>
</reference>
<evidence type="ECO:0000256" key="1">
    <source>
        <dbReference type="SAM" id="MobiDB-lite"/>
    </source>
</evidence>
<name>A0A158FL23_CABCO</name>
<gene>
    <name evidence="2" type="ORF">AWB70_01050</name>
</gene>
<dbReference type="AlphaFoldDB" id="A0A158FL23"/>
<protein>
    <submittedName>
        <fullName evidence="2">Uncharacterized protein</fullName>
    </submittedName>
</protein>
<organism evidence="2 3">
    <name type="scientific">Caballeronia cordobensis</name>
    <name type="common">Burkholderia cordobensis</name>
    <dbReference type="NCBI Taxonomy" id="1353886"/>
    <lineage>
        <taxon>Bacteria</taxon>
        <taxon>Pseudomonadati</taxon>
        <taxon>Pseudomonadota</taxon>
        <taxon>Betaproteobacteria</taxon>
        <taxon>Burkholderiales</taxon>
        <taxon>Burkholderiaceae</taxon>
        <taxon>Caballeronia</taxon>
    </lineage>
</organism>
<dbReference type="EMBL" id="FCNY02000002">
    <property type="protein sequence ID" value="SAL20554.1"/>
    <property type="molecule type" value="Genomic_DNA"/>
</dbReference>
<evidence type="ECO:0000313" key="2">
    <source>
        <dbReference type="EMBL" id="SAL20554.1"/>
    </source>
</evidence>
<proteinExistence type="predicted"/>
<feature type="region of interest" description="Disordered" evidence="1">
    <location>
        <begin position="17"/>
        <end position="38"/>
    </location>
</feature>
<sequence length="126" mass="13634">MARPRTPTNVLALRGAFDKNPDRAREDAETTGPIGEAPGYFNADEAAAWDEIVANAPVDVLRNSDRFILELASRLLAEQRSNWLDFPAARLARLEAMLGKMGLSPSDRAKVGGGGKKKAANPFDNL</sequence>
<feature type="compositionally biased region" description="Basic and acidic residues" evidence="1">
    <location>
        <begin position="17"/>
        <end position="28"/>
    </location>
</feature>
<feature type="region of interest" description="Disordered" evidence="1">
    <location>
        <begin position="104"/>
        <end position="126"/>
    </location>
</feature>
<dbReference type="Proteomes" id="UP000054740">
    <property type="component" value="Unassembled WGS sequence"/>
</dbReference>